<proteinExistence type="predicted"/>
<name>A0A2M8KCU7_9BACT</name>
<feature type="non-terminal residue" evidence="1">
    <location>
        <position position="1"/>
    </location>
</feature>
<organism evidence="1 2">
    <name type="scientific">Candidatus Portnoybacteria bacterium CG10_big_fil_rev_8_21_14_0_10_38_18</name>
    <dbReference type="NCBI Taxonomy" id="1974813"/>
    <lineage>
        <taxon>Bacteria</taxon>
        <taxon>Candidatus Portnoyibacteriota</taxon>
    </lineage>
</organism>
<comment type="caution">
    <text evidence="1">The sequence shown here is derived from an EMBL/GenBank/DDBJ whole genome shotgun (WGS) entry which is preliminary data.</text>
</comment>
<evidence type="ECO:0000313" key="2">
    <source>
        <dbReference type="Proteomes" id="UP000231648"/>
    </source>
</evidence>
<accession>A0A2M8KCU7</accession>
<reference evidence="2" key="1">
    <citation type="submission" date="2017-09" db="EMBL/GenBank/DDBJ databases">
        <title>Depth-based differentiation of microbial function through sediment-hosted aquifers and enrichment of novel symbionts in the deep terrestrial subsurface.</title>
        <authorList>
            <person name="Probst A.J."/>
            <person name="Ladd B."/>
            <person name="Jarett J.K."/>
            <person name="Geller-Mcgrath D.E."/>
            <person name="Sieber C.M.K."/>
            <person name="Emerson J.B."/>
            <person name="Anantharaman K."/>
            <person name="Thomas B.C."/>
            <person name="Malmstrom R."/>
            <person name="Stieglmeier M."/>
            <person name="Klingl A."/>
            <person name="Woyke T."/>
            <person name="Ryan C.M."/>
            <person name="Banfield J.F."/>
        </authorList>
    </citation>
    <scope>NUCLEOTIDE SEQUENCE [LARGE SCALE GENOMIC DNA]</scope>
</reference>
<evidence type="ECO:0008006" key="3">
    <source>
        <dbReference type="Google" id="ProtNLM"/>
    </source>
</evidence>
<dbReference type="AlphaFoldDB" id="A0A2M8KCU7"/>
<dbReference type="SUPFAM" id="SSF63411">
    <property type="entry name" value="LuxS/MPP-like metallohydrolase"/>
    <property type="match status" value="1"/>
</dbReference>
<dbReference type="Gene3D" id="3.30.830.10">
    <property type="entry name" value="Metalloenzyme, LuxS/M16 peptidase-like"/>
    <property type="match status" value="1"/>
</dbReference>
<dbReference type="Proteomes" id="UP000231648">
    <property type="component" value="Unassembled WGS sequence"/>
</dbReference>
<gene>
    <name evidence="1" type="ORF">COU82_00440</name>
</gene>
<evidence type="ECO:0000313" key="1">
    <source>
        <dbReference type="EMBL" id="PJE57724.1"/>
    </source>
</evidence>
<sequence length="69" mass="8110">SDEQAEFYAFQELLENRILTLDEKFAKIEAVTANDIQRVAKDIFRPEKLNLALIGPFKDKKRFQKLLKI</sequence>
<protein>
    <recommendedName>
        <fullName evidence="3">Peptidase M16</fullName>
    </recommendedName>
</protein>
<dbReference type="GO" id="GO:0046872">
    <property type="term" value="F:metal ion binding"/>
    <property type="evidence" value="ECO:0007669"/>
    <property type="project" value="InterPro"/>
</dbReference>
<dbReference type="EMBL" id="PFDX01000004">
    <property type="protein sequence ID" value="PJE57724.1"/>
    <property type="molecule type" value="Genomic_DNA"/>
</dbReference>
<dbReference type="InterPro" id="IPR011249">
    <property type="entry name" value="Metalloenz_LuxS/M16"/>
</dbReference>